<protein>
    <submittedName>
        <fullName evidence="2">Uncharacterized protein</fullName>
    </submittedName>
</protein>
<evidence type="ECO:0000313" key="3">
    <source>
        <dbReference type="Proteomes" id="UP000002620"/>
    </source>
</evidence>
<dbReference type="Proteomes" id="UP000002620">
    <property type="component" value="Chromosome"/>
</dbReference>
<dbReference type="AlphaFoldDB" id="C9R9B0"/>
<keyword evidence="1" id="KW-0472">Membrane</keyword>
<gene>
    <name evidence="2" type="ordered locus">Adeg_1801</name>
</gene>
<keyword evidence="1" id="KW-1133">Transmembrane helix</keyword>
<reference evidence="2" key="1">
    <citation type="submission" date="2009-10" db="EMBL/GenBank/DDBJ databases">
        <title>Complete sequence of chromosome of Ammonifex degensii KC4.</title>
        <authorList>
            <consortium name="US DOE Joint Genome Institute"/>
            <person name="Kerfeld C."/>
            <person name="Goodner B."/>
            <person name="Huber H."/>
            <person name="Stetter K."/>
            <person name="Lucas S."/>
            <person name="Copeland A."/>
            <person name="Lapidus A."/>
            <person name="Glavina del Rio T."/>
            <person name="Dalin E."/>
            <person name="Tice H."/>
            <person name="Bruce D."/>
            <person name="Goodwin L."/>
            <person name="Pitluck S."/>
            <person name="Saunders E."/>
            <person name="Brettin T."/>
            <person name="Detter J.C."/>
            <person name="Han C."/>
            <person name="Larimer F."/>
            <person name="Land M."/>
            <person name="Hauser L."/>
            <person name="Kyrpides N."/>
            <person name="Ovchinnikova G."/>
            <person name="Richardson P."/>
        </authorList>
    </citation>
    <scope>NUCLEOTIDE SEQUENCE [LARGE SCALE GENOMIC DNA]</scope>
    <source>
        <strain evidence="2">KC4</strain>
    </source>
</reference>
<dbReference type="STRING" id="429009.Adeg_1801"/>
<dbReference type="KEGG" id="adg:Adeg_1801"/>
<feature type="transmembrane region" description="Helical" evidence="1">
    <location>
        <begin position="52"/>
        <end position="73"/>
    </location>
</feature>
<keyword evidence="1" id="KW-0812">Transmembrane</keyword>
<sequence length="78" mass="8508">MAYHTHLFFLKKILIFKKGMRGMAKAVAGSKKVRGSWLEGLARKMDLSVTDLWILALTAISLGILYCIGEVAARLGGA</sequence>
<dbReference type="EMBL" id="CP001785">
    <property type="protein sequence ID" value="ACX52889.1"/>
    <property type="molecule type" value="Genomic_DNA"/>
</dbReference>
<organism evidence="2 3">
    <name type="scientific">Ammonifex degensii (strain DSM 10501 / KC4)</name>
    <dbReference type="NCBI Taxonomy" id="429009"/>
    <lineage>
        <taxon>Bacteria</taxon>
        <taxon>Bacillati</taxon>
        <taxon>Bacillota</taxon>
        <taxon>Clostridia</taxon>
        <taxon>Thermoanaerobacterales</taxon>
        <taxon>Thermoanaerobacteraceae</taxon>
        <taxon>Ammonifex</taxon>
    </lineage>
</organism>
<name>C9R9B0_AMMDK</name>
<evidence type="ECO:0000313" key="2">
    <source>
        <dbReference type="EMBL" id="ACX52889.1"/>
    </source>
</evidence>
<evidence type="ECO:0000256" key="1">
    <source>
        <dbReference type="SAM" id="Phobius"/>
    </source>
</evidence>
<dbReference type="HOGENOM" id="CLU_2614191_0_0_9"/>
<accession>C9R9B0</accession>
<proteinExistence type="predicted"/>
<keyword evidence="3" id="KW-1185">Reference proteome</keyword>